<reference evidence="4" key="1">
    <citation type="submission" date="2022-09" db="EMBL/GenBank/DDBJ databases">
        <title>Eubacterium sp. LFL-14 isolated from human feces.</title>
        <authorList>
            <person name="Liu F."/>
        </authorList>
    </citation>
    <scope>NUCLEOTIDE SEQUENCE</scope>
    <source>
        <strain evidence="4">LFL-14</strain>
    </source>
</reference>
<keyword evidence="5" id="KW-1185">Reference proteome</keyword>
<feature type="domain" description="GH29D-like beta-sandwich" evidence="3">
    <location>
        <begin position="364"/>
        <end position="429"/>
    </location>
</feature>
<dbReference type="InterPro" id="IPR059177">
    <property type="entry name" value="GH29D-like_dom"/>
</dbReference>
<dbReference type="Gene3D" id="1.25.40.10">
    <property type="entry name" value="Tetratricopeptide repeat domain"/>
    <property type="match status" value="1"/>
</dbReference>
<protein>
    <submittedName>
        <fullName evidence="4">Chitobiase/beta-hexosaminidase C-terminal domain-containing protein</fullName>
    </submittedName>
</protein>
<evidence type="ECO:0000256" key="1">
    <source>
        <dbReference type="SAM" id="MobiDB-lite"/>
    </source>
</evidence>
<accession>A0ABT2M1K2</accession>
<dbReference type="SUPFAM" id="SSF48452">
    <property type="entry name" value="TPR-like"/>
    <property type="match status" value="1"/>
</dbReference>
<dbReference type="RefSeq" id="WP_022089554.1">
    <property type="nucleotide sequence ID" value="NZ_JAODBU010000008.1"/>
</dbReference>
<feature type="compositionally biased region" description="Basic and acidic residues" evidence="1">
    <location>
        <begin position="89"/>
        <end position="112"/>
    </location>
</feature>
<proteinExistence type="predicted"/>
<dbReference type="EMBL" id="JAODBU010000008">
    <property type="protein sequence ID" value="MCT7399402.1"/>
    <property type="molecule type" value="Genomic_DNA"/>
</dbReference>
<dbReference type="InterPro" id="IPR011990">
    <property type="entry name" value="TPR-like_helical_dom_sf"/>
</dbReference>
<sequence length="532" mass="60206">MNCPKCGAKCESDQSFCVVCGAPLYSNGDNETVNNIDLNNDDLSATRIVSGISPDLNATKTNIDLHKKDVMETPINRKPIDFEENTFEENEKKKEPQISRFDNQKSRIKNDEPSYQSVNKKPKKKSKKNIIILTILGILFAAVIVVSVVLFTRSKNEEKFNKYYKAGNDYYDAKNYAAAATQYNSASNHAINNSERVSVYEKLWHCYEYMGEYADEEISVLEKLISLNPKEISYYEALIILYQNNDMSDKIDKLIDSVEDYSIKEKLSNFDGTIPNPSVETGTYSKPIEISLHVSNNLDIYYTLDGSEPSEDSTKYSTPIKFEKQGTYTIKAISIDSNGKSSKELTARYRLEFPTVNMPVVSIDSGVYDTQKKITVTADADCKIYYTKDGSIPDSKSTEYTKEIKMPKGNTVFSFIAMNSEGIYSKVVTRVYDYEEVYEYSYDQAVSMLTTILVKNKTMENEYGEYKNGDVAYFTYKSIAKVEKKNYYIVSFSIESDSGSITKEDTYAISCDTGACFRANVSGDSYSLVEIK</sequence>
<evidence type="ECO:0000313" key="5">
    <source>
        <dbReference type="Proteomes" id="UP001431199"/>
    </source>
</evidence>
<organism evidence="4 5">
    <name type="scientific">Eubacterium album</name>
    <dbReference type="NCBI Taxonomy" id="2978477"/>
    <lineage>
        <taxon>Bacteria</taxon>
        <taxon>Bacillati</taxon>
        <taxon>Bacillota</taxon>
        <taxon>Clostridia</taxon>
        <taxon>Eubacteriales</taxon>
        <taxon>Eubacteriaceae</taxon>
        <taxon>Eubacterium</taxon>
    </lineage>
</organism>
<keyword evidence="2" id="KW-0812">Transmembrane</keyword>
<keyword evidence="2" id="KW-0472">Membrane</keyword>
<name>A0ABT2M1K2_9FIRM</name>
<feature type="transmembrane region" description="Helical" evidence="2">
    <location>
        <begin position="130"/>
        <end position="151"/>
    </location>
</feature>
<feature type="region of interest" description="Disordered" evidence="1">
    <location>
        <begin position="81"/>
        <end position="121"/>
    </location>
</feature>
<evidence type="ECO:0000313" key="4">
    <source>
        <dbReference type="EMBL" id="MCT7399402.1"/>
    </source>
</evidence>
<dbReference type="Proteomes" id="UP001431199">
    <property type="component" value="Unassembled WGS sequence"/>
</dbReference>
<comment type="caution">
    <text evidence="4">The sequence shown here is derived from an EMBL/GenBank/DDBJ whole genome shotgun (WGS) entry which is preliminary data.</text>
</comment>
<keyword evidence="2" id="KW-1133">Transmembrane helix</keyword>
<evidence type="ECO:0000259" key="3">
    <source>
        <dbReference type="Pfam" id="PF13290"/>
    </source>
</evidence>
<feature type="domain" description="GH29D-like beta-sandwich" evidence="3">
    <location>
        <begin position="280"/>
        <end position="343"/>
    </location>
</feature>
<evidence type="ECO:0000256" key="2">
    <source>
        <dbReference type="SAM" id="Phobius"/>
    </source>
</evidence>
<dbReference type="Pfam" id="PF13290">
    <property type="entry name" value="CHB_HEX_C_1"/>
    <property type="match status" value="2"/>
</dbReference>
<gene>
    <name evidence="4" type="ORF">N5B56_09950</name>
</gene>